<dbReference type="InterPro" id="IPR029753">
    <property type="entry name" value="D-isomer_DH_CS"/>
</dbReference>
<dbReference type="PROSITE" id="PS00671">
    <property type="entry name" value="D_2_HYDROXYACID_DH_3"/>
    <property type="match status" value="1"/>
</dbReference>
<dbReference type="PANTHER" id="PTHR43761">
    <property type="entry name" value="D-ISOMER SPECIFIC 2-HYDROXYACID DEHYDROGENASE FAMILY PROTEIN (AFU_ORTHOLOGUE AFUA_1G13630)"/>
    <property type="match status" value="1"/>
</dbReference>
<evidence type="ECO:0000256" key="4">
    <source>
        <dbReference type="RuleBase" id="RU003719"/>
    </source>
</evidence>
<dbReference type="Gene3D" id="3.40.50.720">
    <property type="entry name" value="NAD(P)-binding Rossmann-like Domain"/>
    <property type="match status" value="2"/>
</dbReference>
<evidence type="ECO:0000256" key="1">
    <source>
        <dbReference type="ARBA" id="ARBA00005854"/>
    </source>
</evidence>
<evidence type="ECO:0000259" key="5">
    <source>
        <dbReference type="Pfam" id="PF00389"/>
    </source>
</evidence>
<dbReference type="SUPFAM" id="SSF52283">
    <property type="entry name" value="Formate/glycerate dehydrogenase catalytic domain-like"/>
    <property type="match status" value="1"/>
</dbReference>
<dbReference type="AlphaFoldDB" id="A0ABD3M8D2"/>
<feature type="domain" description="D-isomer specific 2-hydroxyacid dehydrogenase catalytic" evidence="5">
    <location>
        <begin position="49"/>
        <end position="341"/>
    </location>
</feature>
<accession>A0ABD3M8D2</accession>
<comment type="caution">
    <text evidence="7">The sequence shown here is derived from an EMBL/GenBank/DDBJ whole genome shotgun (WGS) entry which is preliminary data.</text>
</comment>
<dbReference type="InterPro" id="IPR006140">
    <property type="entry name" value="D-isomer_DH_NAD-bd"/>
</dbReference>
<comment type="similarity">
    <text evidence="1 4">Belongs to the D-isomer specific 2-hydroxyacid dehydrogenase family.</text>
</comment>
<evidence type="ECO:0000313" key="7">
    <source>
        <dbReference type="EMBL" id="KAL3760340.1"/>
    </source>
</evidence>
<dbReference type="InterPro" id="IPR006139">
    <property type="entry name" value="D-isomer_2_OHA_DH_cat_dom"/>
</dbReference>
<evidence type="ECO:0000259" key="6">
    <source>
        <dbReference type="Pfam" id="PF02826"/>
    </source>
</evidence>
<protein>
    <recommendedName>
        <fullName evidence="9">Glycerate dehydrogenase</fullName>
    </recommendedName>
</protein>
<gene>
    <name evidence="7" type="ORF">ACHAWU_006338</name>
</gene>
<dbReference type="EMBL" id="JALLBG020000189">
    <property type="protein sequence ID" value="KAL3760340.1"/>
    <property type="molecule type" value="Genomic_DNA"/>
</dbReference>
<dbReference type="Pfam" id="PF00389">
    <property type="entry name" value="2-Hacid_dh"/>
    <property type="match status" value="1"/>
</dbReference>
<dbReference type="InterPro" id="IPR050418">
    <property type="entry name" value="D-iso_2-hydroxyacid_DH_PdxB"/>
</dbReference>
<keyword evidence="2 4" id="KW-0560">Oxidoreductase</keyword>
<dbReference type="PANTHER" id="PTHR43761:SF1">
    <property type="entry name" value="D-ISOMER SPECIFIC 2-HYDROXYACID DEHYDROGENASE CATALYTIC DOMAIN-CONTAINING PROTEIN-RELATED"/>
    <property type="match status" value="1"/>
</dbReference>
<dbReference type="Proteomes" id="UP001530293">
    <property type="component" value="Unassembled WGS sequence"/>
</dbReference>
<evidence type="ECO:0008006" key="9">
    <source>
        <dbReference type="Google" id="ProtNLM"/>
    </source>
</evidence>
<sequence length="344" mass="37940">MIPSAIRFVMQRPKAIFLNSARLDYDKALHFSRLAELTHLTLNSVDTITDTNEIVDLVNSIQAEIVITKEMQVPSSALEKFHPGVKLLCEAGTGYNNIPIALARSRGIDVVNVPTYSTESVAHMVITYIMNFSAAIFPQAKMLHAGDQSNFRVFQHPIYEITGKVLGLIGGSGTIGTAVTDVALALGMEILISSRSSKLPVGHKYEHHPKVKVVPLNELLSTSDFVSINCPLSDSTRHSIGSREIRLMKPTAFLINTARGAIINEVELIACMKEKVIAGAGLDTQEVEPPPPESELWTLDNVFLTPHIGWRRLETRQRLVDMTTENIESYVRGESIRNVVNKSS</sequence>
<evidence type="ECO:0000256" key="3">
    <source>
        <dbReference type="ARBA" id="ARBA00023027"/>
    </source>
</evidence>
<proteinExistence type="inferred from homology"/>
<dbReference type="Pfam" id="PF02826">
    <property type="entry name" value="2-Hacid_dh_C"/>
    <property type="match status" value="1"/>
</dbReference>
<dbReference type="SUPFAM" id="SSF51735">
    <property type="entry name" value="NAD(P)-binding Rossmann-fold domains"/>
    <property type="match status" value="1"/>
</dbReference>
<keyword evidence="8" id="KW-1185">Reference proteome</keyword>
<evidence type="ECO:0000256" key="2">
    <source>
        <dbReference type="ARBA" id="ARBA00023002"/>
    </source>
</evidence>
<dbReference type="InterPro" id="IPR036291">
    <property type="entry name" value="NAD(P)-bd_dom_sf"/>
</dbReference>
<organism evidence="7 8">
    <name type="scientific">Discostella pseudostelligera</name>
    <dbReference type="NCBI Taxonomy" id="259834"/>
    <lineage>
        <taxon>Eukaryota</taxon>
        <taxon>Sar</taxon>
        <taxon>Stramenopiles</taxon>
        <taxon>Ochrophyta</taxon>
        <taxon>Bacillariophyta</taxon>
        <taxon>Coscinodiscophyceae</taxon>
        <taxon>Thalassiosirophycidae</taxon>
        <taxon>Stephanodiscales</taxon>
        <taxon>Stephanodiscaceae</taxon>
        <taxon>Discostella</taxon>
    </lineage>
</organism>
<dbReference type="GO" id="GO:0016491">
    <property type="term" value="F:oxidoreductase activity"/>
    <property type="evidence" value="ECO:0007669"/>
    <property type="project" value="UniProtKB-KW"/>
</dbReference>
<name>A0ABD3M8D2_9STRA</name>
<reference evidence="7 8" key="1">
    <citation type="submission" date="2024-10" db="EMBL/GenBank/DDBJ databases">
        <title>Updated reference genomes for cyclostephanoid diatoms.</title>
        <authorList>
            <person name="Roberts W.R."/>
            <person name="Alverson A.J."/>
        </authorList>
    </citation>
    <scope>NUCLEOTIDE SEQUENCE [LARGE SCALE GENOMIC DNA]</scope>
    <source>
        <strain evidence="7 8">AJA232-27</strain>
    </source>
</reference>
<feature type="domain" description="D-isomer specific 2-hydroxyacid dehydrogenase NAD-binding" evidence="6">
    <location>
        <begin position="129"/>
        <end position="309"/>
    </location>
</feature>
<keyword evidence="3" id="KW-0520">NAD</keyword>
<evidence type="ECO:0000313" key="8">
    <source>
        <dbReference type="Proteomes" id="UP001530293"/>
    </source>
</evidence>